<feature type="domain" description="HTH luxR-type" evidence="1">
    <location>
        <begin position="335"/>
        <end position="392"/>
    </location>
</feature>
<reference evidence="2 3" key="1">
    <citation type="journal article" date="2012" name="BMC Genomics">
        <title>Genomic basis of broad host range and environmental adaptability of Rhizobium tropici CIAT 899 and Rhizobium sp. PRF 81 which are used in inoculants for common bean (Phaseolus vulgaris L.).</title>
        <authorList>
            <person name="Ormeno-Orrillo E."/>
            <person name="Menna P."/>
            <person name="Almeida L.G."/>
            <person name="Ollero F.J."/>
            <person name="Nicolas M.F."/>
            <person name="Pains Rodrigues E."/>
            <person name="Shigueyoshi Nakatani A."/>
            <person name="Silva Batista J.S."/>
            <person name="Oliveira Chueire L.M."/>
            <person name="Souza R.C."/>
            <person name="Ribeiro Vasconcelos A.T."/>
            <person name="Megias M."/>
            <person name="Hungria M."/>
            <person name="Martinez-Romero E."/>
        </authorList>
    </citation>
    <scope>NUCLEOTIDE SEQUENCE [LARGE SCALE GENOMIC DNA]</scope>
    <source>
        <strain evidence="2 3">PRF 81</strain>
    </source>
</reference>
<dbReference type="SMART" id="SM00421">
    <property type="entry name" value="HTH_LUXR"/>
    <property type="match status" value="1"/>
</dbReference>
<dbReference type="GO" id="GO:0006355">
    <property type="term" value="P:regulation of DNA-templated transcription"/>
    <property type="evidence" value="ECO:0007669"/>
    <property type="project" value="InterPro"/>
</dbReference>
<sequence length="395" mass="42534">MLAVGNAIWILEQGGGRLMPGDALSGEERVLDLTTAIYDAALDAARWPDVLNRIGDAVGGPEVTFGVYDPAIGLSNLLAPRIDPVLIGSLLDWAPRNPLLPLGIGQAPGKVFTVGSFITRDQFTDTDFYQEWWLPAGYDSEPLTTNLLVDADATGIFTCYGSLRRSPFDADQKRLFAALAQHLVRAVALQRRLYHLSFASESALDGFDRIQQGFFLVDGQAKPLFVNRIAELLLDAGDGLRLEAGMLSACDADSGRRLQRLVSSCVEPASIGAGGSLTLRRKTGRSPLEVLVAPAPLEAAMAALPWSVSHRPGAIVLITDPETETRARLDSLRQRFGLTPAEAAFALEIAKGDGRQAAADRLGITVGTARTHLSNIFDKIGVKRQAELVRVLLQK</sequence>
<dbReference type="InterPro" id="IPR000792">
    <property type="entry name" value="Tscrpt_reg_LuxR_C"/>
</dbReference>
<evidence type="ECO:0000313" key="2">
    <source>
        <dbReference type="EMBL" id="ENN88273.1"/>
    </source>
</evidence>
<dbReference type="InterPro" id="IPR036388">
    <property type="entry name" value="WH-like_DNA-bd_sf"/>
</dbReference>
<dbReference type="Gene3D" id="1.10.10.10">
    <property type="entry name" value="Winged helix-like DNA-binding domain superfamily/Winged helix DNA-binding domain"/>
    <property type="match status" value="1"/>
</dbReference>
<gene>
    <name evidence="2" type="ORF">RHSP_61478</name>
</gene>
<dbReference type="SUPFAM" id="SSF46894">
    <property type="entry name" value="C-terminal effector domain of the bipartite response regulators"/>
    <property type="match status" value="1"/>
</dbReference>
<keyword evidence="3" id="KW-1185">Reference proteome</keyword>
<dbReference type="Pfam" id="PF00196">
    <property type="entry name" value="GerE"/>
    <property type="match status" value="1"/>
</dbReference>
<accession>N6UDN2</accession>
<dbReference type="Proteomes" id="UP000012429">
    <property type="component" value="Unassembled WGS sequence"/>
</dbReference>
<evidence type="ECO:0000313" key="3">
    <source>
        <dbReference type="Proteomes" id="UP000012429"/>
    </source>
</evidence>
<protein>
    <submittedName>
        <fullName evidence="2">LuxR family transcriptional regulator</fullName>
    </submittedName>
</protein>
<name>N6UDN2_9HYPH</name>
<dbReference type="AlphaFoldDB" id="N6UDN2"/>
<dbReference type="GO" id="GO:0003677">
    <property type="term" value="F:DNA binding"/>
    <property type="evidence" value="ECO:0007669"/>
    <property type="project" value="InterPro"/>
</dbReference>
<dbReference type="EMBL" id="AQHN01000036">
    <property type="protein sequence ID" value="ENN88273.1"/>
    <property type="molecule type" value="Genomic_DNA"/>
</dbReference>
<organism evidence="2 3">
    <name type="scientific">Rhizobium freirei PRF 81</name>
    <dbReference type="NCBI Taxonomy" id="363754"/>
    <lineage>
        <taxon>Bacteria</taxon>
        <taxon>Pseudomonadati</taxon>
        <taxon>Pseudomonadota</taxon>
        <taxon>Alphaproteobacteria</taxon>
        <taxon>Hyphomicrobiales</taxon>
        <taxon>Rhizobiaceae</taxon>
        <taxon>Rhizobium/Agrobacterium group</taxon>
        <taxon>Rhizobium</taxon>
    </lineage>
</organism>
<dbReference type="InterPro" id="IPR016032">
    <property type="entry name" value="Sig_transdc_resp-reg_C-effctor"/>
</dbReference>
<dbReference type="PATRIC" id="fig|363754.4.peg.1802"/>
<dbReference type="STRING" id="363754.RHSP_61478"/>
<evidence type="ECO:0000259" key="1">
    <source>
        <dbReference type="SMART" id="SM00421"/>
    </source>
</evidence>
<comment type="caution">
    <text evidence="2">The sequence shown here is derived from an EMBL/GenBank/DDBJ whole genome shotgun (WGS) entry which is preliminary data.</text>
</comment>
<proteinExistence type="predicted"/>